<dbReference type="InterPro" id="IPR044038">
    <property type="entry name" value="dATP/dGTP_diPOhydrolase_N"/>
</dbReference>
<accession>A0A223RRM1</accession>
<dbReference type="Pfam" id="PF18909">
    <property type="entry name" value="dGTP_diPhyd_N"/>
    <property type="match status" value="1"/>
</dbReference>
<dbReference type="AlphaFoldDB" id="A0A223RRM1"/>
<evidence type="ECO:0000259" key="1">
    <source>
        <dbReference type="Pfam" id="PF18909"/>
    </source>
</evidence>
<evidence type="ECO:0000313" key="3">
    <source>
        <dbReference type="Proteomes" id="UP000215043"/>
    </source>
</evidence>
<name>A0A223RRM1_9ACTN</name>
<proteinExistence type="predicted"/>
<dbReference type="KEGG" id="aey:CDG81_09705"/>
<evidence type="ECO:0000313" key="2">
    <source>
        <dbReference type="EMBL" id="ASU78509.1"/>
    </source>
</evidence>
<reference evidence="2 3" key="1">
    <citation type="submission" date="2017-08" db="EMBL/GenBank/DDBJ databases">
        <title>The complete genome sequence of moderately halophilic actinomycete Actinopolyspora erythraea YIM 90600, the producer of novel erythromycin, novel actinopolysporins A-C and tubercidin.</title>
        <authorList>
            <person name="Yin M."/>
            <person name="Tang S."/>
        </authorList>
    </citation>
    <scope>NUCLEOTIDE SEQUENCE [LARGE SCALE GENOMIC DNA]</scope>
    <source>
        <strain evidence="2 3">YIM 90600</strain>
    </source>
</reference>
<dbReference type="EMBL" id="CP022752">
    <property type="protein sequence ID" value="ASU78509.1"/>
    <property type="molecule type" value="Genomic_DNA"/>
</dbReference>
<dbReference type="Proteomes" id="UP000215043">
    <property type="component" value="Chromosome"/>
</dbReference>
<feature type="domain" description="dATP/dGTP diphosphohydrolase N-terminal" evidence="1">
    <location>
        <begin position="2"/>
        <end position="67"/>
    </location>
</feature>
<gene>
    <name evidence="2" type="ORF">CDG81_09705</name>
</gene>
<protein>
    <recommendedName>
        <fullName evidence="1">dATP/dGTP diphosphohydrolase N-terminal domain-containing protein</fullName>
    </recommendedName>
</protein>
<sequence>MLTRFARHMGRGAEKYSDRNWEKFEDKDALERAKSSLLRHVMQLVNGETDEDHAAAVMFNVMAVEHVRSKLND</sequence>
<organism evidence="2 3">
    <name type="scientific">Actinopolyspora erythraea</name>
    <dbReference type="NCBI Taxonomy" id="414996"/>
    <lineage>
        <taxon>Bacteria</taxon>
        <taxon>Bacillati</taxon>
        <taxon>Actinomycetota</taxon>
        <taxon>Actinomycetes</taxon>
        <taxon>Actinopolysporales</taxon>
        <taxon>Actinopolysporaceae</taxon>
        <taxon>Actinopolyspora</taxon>
    </lineage>
</organism>